<feature type="transmembrane region" description="Helical" evidence="1">
    <location>
        <begin position="245"/>
        <end position="266"/>
    </location>
</feature>
<keyword evidence="4" id="KW-1185">Reference proteome</keyword>
<evidence type="ECO:0000259" key="2">
    <source>
        <dbReference type="Pfam" id="PF07786"/>
    </source>
</evidence>
<dbReference type="RefSeq" id="WP_212611394.1">
    <property type="nucleotide sequence ID" value="NZ_FOCF01000002.1"/>
</dbReference>
<feature type="transmembrane region" description="Helical" evidence="1">
    <location>
        <begin position="309"/>
        <end position="332"/>
    </location>
</feature>
<dbReference type="AlphaFoldDB" id="A0A1H8AZ12"/>
<feature type="transmembrane region" description="Helical" evidence="1">
    <location>
        <begin position="123"/>
        <end position="144"/>
    </location>
</feature>
<keyword evidence="1" id="KW-0472">Membrane</keyword>
<dbReference type="GO" id="GO:0016746">
    <property type="term" value="F:acyltransferase activity"/>
    <property type="evidence" value="ECO:0007669"/>
    <property type="project" value="UniProtKB-KW"/>
</dbReference>
<accession>A0A1H8AZ12</accession>
<dbReference type="Proteomes" id="UP000199206">
    <property type="component" value="Unassembled WGS sequence"/>
</dbReference>
<evidence type="ECO:0000256" key="1">
    <source>
        <dbReference type="SAM" id="Phobius"/>
    </source>
</evidence>
<dbReference type="PANTHER" id="PTHR31061:SF24">
    <property type="entry name" value="LD22376P"/>
    <property type="match status" value="1"/>
</dbReference>
<feature type="transmembrane region" description="Helical" evidence="1">
    <location>
        <begin position="213"/>
        <end position="233"/>
    </location>
</feature>
<feature type="transmembrane region" description="Helical" evidence="1">
    <location>
        <begin position="59"/>
        <end position="79"/>
    </location>
</feature>
<feature type="transmembrane region" description="Helical" evidence="1">
    <location>
        <begin position="151"/>
        <end position="169"/>
    </location>
</feature>
<evidence type="ECO:0000313" key="3">
    <source>
        <dbReference type="EMBL" id="SEM75154.1"/>
    </source>
</evidence>
<keyword evidence="1" id="KW-0812">Transmembrane</keyword>
<gene>
    <name evidence="3" type="ORF">SAMN05192583_1099</name>
</gene>
<reference evidence="4" key="1">
    <citation type="submission" date="2016-10" db="EMBL/GenBank/DDBJ databases">
        <authorList>
            <person name="Varghese N."/>
            <person name="Submissions S."/>
        </authorList>
    </citation>
    <scope>NUCLEOTIDE SEQUENCE [LARGE SCALE GENOMIC DNA]</scope>
    <source>
        <strain evidence="4">S6-262</strain>
    </source>
</reference>
<keyword evidence="1" id="KW-1133">Transmembrane helix</keyword>
<keyword evidence="3" id="KW-0808">Transferase</keyword>
<keyword evidence="3" id="KW-0012">Acyltransferase</keyword>
<feature type="transmembrane region" description="Helical" evidence="1">
    <location>
        <begin position="99"/>
        <end position="117"/>
    </location>
</feature>
<feature type="domain" description="Heparan-alpha-glucosaminide N-acetyltransferase catalytic" evidence="2">
    <location>
        <begin position="13"/>
        <end position="164"/>
    </location>
</feature>
<dbReference type="STRING" id="1166340.SAMN05192583_1099"/>
<dbReference type="InterPro" id="IPR012429">
    <property type="entry name" value="HGSNAT_cat"/>
</dbReference>
<feature type="transmembrane region" description="Helical" evidence="1">
    <location>
        <begin position="352"/>
        <end position="372"/>
    </location>
</feature>
<feature type="transmembrane region" description="Helical" evidence="1">
    <location>
        <begin position="278"/>
        <end position="297"/>
    </location>
</feature>
<protein>
    <submittedName>
        <fullName evidence="3">Predicted acyltransferase</fullName>
    </submittedName>
</protein>
<feature type="transmembrane region" description="Helical" evidence="1">
    <location>
        <begin position="20"/>
        <end position="39"/>
    </location>
</feature>
<proteinExistence type="predicted"/>
<sequence length="381" mass="41902">MREEQVENRAPGRMQSLDILRGIAVMGMILANASAGMFYDNKAQVYATLLHVHWNGLHLADTVFPGFLMMVGVAIPMSLDRDKRGVGQGDVGIRIARRCFRLFLIGFLLSNLHWLAHSATADWRFWGVLQRIGIVYGVCALLFLKSGPRTWITVATLLLAGYWPLLMVPQPDGQPTDLWVRGLNFAGWVDRAMLGAGKHIYVPGAQGYDPEGLLGMLPAIAQGLIGVVIGEYMRRQRGSDSVSGGARTLMLAGAIMLVVGLVWSLVFPMVKDLWSSPFVLVTSGLTTLVLGVLHATIDRRSKPVGWPATIALAFGSNAIAAYILHELTAITLTWDALLLPYRWAMTWMSPQAAALVPVLLYMALIGAAMTWLRRRNWIIKV</sequence>
<evidence type="ECO:0000313" key="4">
    <source>
        <dbReference type="Proteomes" id="UP000199206"/>
    </source>
</evidence>
<name>A0A1H8AZ12_9SPHN</name>
<organism evidence="3 4">
    <name type="scientific">Sphingomonas gellani</name>
    <dbReference type="NCBI Taxonomy" id="1166340"/>
    <lineage>
        <taxon>Bacteria</taxon>
        <taxon>Pseudomonadati</taxon>
        <taxon>Pseudomonadota</taxon>
        <taxon>Alphaproteobacteria</taxon>
        <taxon>Sphingomonadales</taxon>
        <taxon>Sphingomonadaceae</taxon>
        <taxon>Sphingomonas</taxon>
    </lineage>
</organism>
<dbReference type="PANTHER" id="PTHR31061">
    <property type="entry name" value="LD22376P"/>
    <property type="match status" value="1"/>
</dbReference>
<dbReference type="Pfam" id="PF07786">
    <property type="entry name" value="HGSNAT_cat"/>
    <property type="match status" value="1"/>
</dbReference>
<dbReference type="EMBL" id="FOCF01000002">
    <property type="protein sequence ID" value="SEM75154.1"/>
    <property type="molecule type" value="Genomic_DNA"/>
</dbReference>